<dbReference type="Proteomes" id="UP001303408">
    <property type="component" value="Chromosome"/>
</dbReference>
<evidence type="ECO:0000256" key="1">
    <source>
        <dbReference type="ARBA" id="ARBA00004196"/>
    </source>
</evidence>
<reference evidence="5" key="1">
    <citation type="submission" date="2023-09" db="EMBL/GenBank/DDBJ databases">
        <title>Demequina sp. a novel bacteria isolated from Capsicum annuum.</title>
        <authorList>
            <person name="Humaira Z."/>
            <person name="Lee J."/>
            <person name="Cho D."/>
        </authorList>
    </citation>
    <scope>NUCLEOTIDE SEQUENCE</scope>
    <source>
        <strain evidence="5">PMTSA13</strain>
    </source>
</reference>
<organism evidence="5">
    <name type="scientific">Demequina capsici</name>
    <dbReference type="NCBI Taxonomy" id="3075620"/>
    <lineage>
        <taxon>Bacteria</taxon>
        <taxon>Bacillati</taxon>
        <taxon>Actinomycetota</taxon>
        <taxon>Actinomycetes</taxon>
        <taxon>Micrococcales</taxon>
        <taxon>Demequinaceae</taxon>
        <taxon>Demequina</taxon>
    </lineage>
</organism>
<dbReference type="Pfam" id="PF13407">
    <property type="entry name" value="Peripla_BP_4"/>
    <property type="match status" value="1"/>
</dbReference>
<dbReference type="GO" id="GO:0030246">
    <property type="term" value="F:carbohydrate binding"/>
    <property type="evidence" value="ECO:0007669"/>
    <property type="project" value="UniProtKB-ARBA"/>
</dbReference>
<evidence type="ECO:0000259" key="4">
    <source>
        <dbReference type="Pfam" id="PF13407"/>
    </source>
</evidence>
<dbReference type="EMBL" id="CP134880">
    <property type="protein sequence ID" value="WNM27227.1"/>
    <property type="molecule type" value="Genomic_DNA"/>
</dbReference>
<comment type="subcellular location">
    <subcellularLocation>
        <location evidence="1">Cell envelope</location>
    </subcellularLocation>
</comment>
<dbReference type="PANTHER" id="PTHR46847:SF1">
    <property type="entry name" value="D-ALLOSE-BINDING PERIPLASMIC PROTEIN-RELATED"/>
    <property type="match status" value="1"/>
</dbReference>
<evidence type="ECO:0000256" key="3">
    <source>
        <dbReference type="ARBA" id="ARBA00022729"/>
    </source>
</evidence>
<dbReference type="InterPro" id="IPR028082">
    <property type="entry name" value="Peripla_BP_I"/>
</dbReference>
<dbReference type="GO" id="GO:0030313">
    <property type="term" value="C:cell envelope"/>
    <property type="evidence" value="ECO:0007669"/>
    <property type="project" value="UniProtKB-SubCell"/>
</dbReference>
<evidence type="ECO:0000256" key="2">
    <source>
        <dbReference type="ARBA" id="ARBA00007639"/>
    </source>
</evidence>
<proteinExistence type="inferred from homology"/>
<comment type="similarity">
    <text evidence="2">Belongs to the bacterial solute-binding protein 2 family.</text>
</comment>
<dbReference type="SUPFAM" id="SSF53822">
    <property type="entry name" value="Periplasmic binding protein-like I"/>
    <property type="match status" value="1"/>
</dbReference>
<sequence>MISLGDATDTYLSYVGDTVKQALEAEGCTVQILSAQNDIPTQLTQIQNTAASGTGFLYVFPAGDAQAYKDALTEVTAAGVKTLVSNNFPGDGAATAFVGADEFVMGVMMAPMVKAWLDEAYPDAAPGSVKALVLEASVIPNMVKRSAGIKIIAEKFLRQVDLSTGTYIKTDGDPVNYVDADGNTQPVDEPTGGLVLDADGNAILNPYYDARIDLHQISNRNIFAPVDAQNAIDTFVTEDNRANSDLKVVLSYGDTAAATSEKLLELSQSGVISTAPEGLATFGSDLTSANADLIPTSVDNSTVFRGVITSGDLLQTVVDTAVKMVNGETVDAISWEKLGYTTVGADGALVNSTYADDLPATDEFFPTN</sequence>
<evidence type="ECO:0000313" key="5">
    <source>
        <dbReference type="EMBL" id="WNM27227.1"/>
    </source>
</evidence>
<gene>
    <name evidence="5" type="ORF">RN607_13635</name>
</gene>
<feature type="domain" description="Periplasmic binding protein" evidence="4">
    <location>
        <begin position="3"/>
        <end position="155"/>
    </location>
</feature>
<name>A0AA96FCX6_9MICO</name>
<dbReference type="KEGG" id="dcp:RN607_13635"/>
<keyword evidence="3" id="KW-0732">Signal</keyword>
<dbReference type="InterPro" id="IPR025997">
    <property type="entry name" value="SBP_2_dom"/>
</dbReference>
<accession>A0AA96FCX6</accession>
<dbReference type="RefSeq" id="WP_313543176.1">
    <property type="nucleotide sequence ID" value="NZ_CP134880.1"/>
</dbReference>
<dbReference type="AlphaFoldDB" id="A0AA96FCX6"/>
<protein>
    <submittedName>
        <fullName evidence="5">Substrate-binding domain-containing protein</fullName>
    </submittedName>
</protein>
<dbReference type="Gene3D" id="3.40.50.2300">
    <property type="match status" value="2"/>
</dbReference>
<dbReference type="PANTHER" id="PTHR46847">
    <property type="entry name" value="D-ALLOSE-BINDING PERIPLASMIC PROTEIN-RELATED"/>
    <property type="match status" value="1"/>
</dbReference>